<protein>
    <submittedName>
        <fullName evidence="3">Short-chain dehydrogenase</fullName>
    </submittedName>
</protein>
<gene>
    <name evidence="3" type="ORF">CU669_14185</name>
</gene>
<dbReference type="Pfam" id="PF13561">
    <property type="entry name" value="adh_short_C2"/>
    <property type="match status" value="1"/>
</dbReference>
<dbReference type="InterPro" id="IPR002347">
    <property type="entry name" value="SDR_fam"/>
</dbReference>
<dbReference type="Proteomes" id="UP000251075">
    <property type="component" value="Unassembled WGS sequence"/>
</dbReference>
<dbReference type="PRINTS" id="PR00080">
    <property type="entry name" value="SDRFAMILY"/>
</dbReference>
<comment type="similarity">
    <text evidence="1">Belongs to the short-chain dehydrogenases/reductases (SDR) family.</text>
</comment>
<dbReference type="AlphaFoldDB" id="A0A364NWN0"/>
<evidence type="ECO:0000256" key="1">
    <source>
        <dbReference type="ARBA" id="ARBA00006484"/>
    </source>
</evidence>
<sequence>MNDYAVITGGARGIGAAIARKLRSDGLRVIVVDRDSPATDTADEFLQLDLADAPNLTAGLERIILGRRVTRLVNNAGIVMPASLEDADPDSFGRVVDVNLIAPMLCAKAVLPAMKAAHYGRIVNISSRAALGKELRTAYSATKAGLIGMSKTWALELAPYGITVNVVGPGPINTELFAKVNPAGDARTQAIMNAIPVKRLGTPEDVAQAVAFFCAEGSGFVTGQVLYVCGGLTIGSA</sequence>
<dbReference type="PRINTS" id="PR00081">
    <property type="entry name" value="GDHRDH"/>
</dbReference>
<dbReference type="EMBL" id="PGTO01000011">
    <property type="protein sequence ID" value="RAU21315.1"/>
    <property type="molecule type" value="Genomic_DNA"/>
</dbReference>
<evidence type="ECO:0000256" key="2">
    <source>
        <dbReference type="ARBA" id="ARBA00023002"/>
    </source>
</evidence>
<keyword evidence="4" id="KW-1185">Reference proteome</keyword>
<dbReference type="SUPFAM" id="SSF51735">
    <property type="entry name" value="NAD(P)-binding Rossmann-fold domains"/>
    <property type="match status" value="1"/>
</dbReference>
<evidence type="ECO:0000313" key="3">
    <source>
        <dbReference type="EMBL" id="RAU21315.1"/>
    </source>
</evidence>
<dbReference type="PROSITE" id="PS00061">
    <property type="entry name" value="ADH_SHORT"/>
    <property type="match status" value="1"/>
</dbReference>
<dbReference type="InterPro" id="IPR036291">
    <property type="entry name" value="NAD(P)-bd_dom_sf"/>
</dbReference>
<proteinExistence type="inferred from homology"/>
<keyword evidence="2" id="KW-0560">Oxidoreductase</keyword>
<dbReference type="InterPro" id="IPR020904">
    <property type="entry name" value="Sc_DH/Rdtase_CS"/>
</dbReference>
<dbReference type="GO" id="GO:0016616">
    <property type="term" value="F:oxidoreductase activity, acting on the CH-OH group of donors, NAD or NADP as acceptor"/>
    <property type="evidence" value="ECO:0007669"/>
    <property type="project" value="TreeGrafter"/>
</dbReference>
<evidence type="ECO:0000313" key="4">
    <source>
        <dbReference type="Proteomes" id="UP000251075"/>
    </source>
</evidence>
<dbReference type="RefSeq" id="WP_112145819.1">
    <property type="nucleotide sequence ID" value="NZ_PGTO01000011.1"/>
</dbReference>
<dbReference type="GO" id="GO:0030497">
    <property type="term" value="P:fatty acid elongation"/>
    <property type="evidence" value="ECO:0007669"/>
    <property type="project" value="TreeGrafter"/>
</dbReference>
<comment type="caution">
    <text evidence="3">The sequence shown here is derived from an EMBL/GenBank/DDBJ whole genome shotgun (WGS) entry which is preliminary data.</text>
</comment>
<name>A0A364NWN0_9PROT</name>
<reference evidence="3 4" key="1">
    <citation type="submission" date="2017-11" db="EMBL/GenBank/DDBJ databases">
        <title>Draft genome sequence of magnetotactic bacterium Magnetospirillum kuznetsovii LBB-42.</title>
        <authorList>
            <person name="Grouzdev D.S."/>
            <person name="Rysina M.S."/>
            <person name="Baslerov R.V."/>
            <person name="Koziaeva V."/>
        </authorList>
    </citation>
    <scope>NUCLEOTIDE SEQUENCE [LARGE SCALE GENOMIC DNA]</scope>
    <source>
        <strain evidence="3 4">LBB-42</strain>
    </source>
</reference>
<dbReference type="OrthoDB" id="9779623at2"/>
<dbReference type="Gene3D" id="3.40.50.720">
    <property type="entry name" value="NAD(P)-binding Rossmann-like Domain"/>
    <property type="match status" value="1"/>
</dbReference>
<dbReference type="PANTHER" id="PTHR42760:SF129">
    <property type="entry name" value="OXIDOREDUCTASE"/>
    <property type="match status" value="1"/>
</dbReference>
<dbReference type="CDD" id="cd05233">
    <property type="entry name" value="SDR_c"/>
    <property type="match status" value="1"/>
</dbReference>
<dbReference type="FunFam" id="3.40.50.720:FF:000173">
    <property type="entry name" value="3-oxoacyl-[acyl-carrier protein] reductase"/>
    <property type="match status" value="1"/>
</dbReference>
<dbReference type="PANTHER" id="PTHR42760">
    <property type="entry name" value="SHORT-CHAIN DEHYDROGENASES/REDUCTASES FAMILY MEMBER"/>
    <property type="match status" value="1"/>
</dbReference>
<accession>A0A364NWN0</accession>
<organism evidence="3 4">
    <name type="scientific">Paramagnetospirillum kuznetsovii</name>
    <dbReference type="NCBI Taxonomy" id="2053833"/>
    <lineage>
        <taxon>Bacteria</taxon>
        <taxon>Pseudomonadati</taxon>
        <taxon>Pseudomonadota</taxon>
        <taxon>Alphaproteobacteria</taxon>
        <taxon>Rhodospirillales</taxon>
        <taxon>Magnetospirillaceae</taxon>
        <taxon>Paramagnetospirillum</taxon>
    </lineage>
</organism>